<gene>
    <name evidence="3" type="ORF">Pan54_46040</name>
</gene>
<proteinExistence type="predicted"/>
<keyword evidence="1" id="KW-0862">Zinc</keyword>
<evidence type="ECO:0000313" key="3">
    <source>
        <dbReference type="EMBL" id="TWT63845.1"/>
    </source>
</evidence>
<keyword evidence="1" id="KW-0479">Metal-binding</keyword>
<dbReference type="AlphaFoldDB" id="A0A5C5XP65"/>
<dbReference type="RefSeq" id="WP_146505621.1">
    <property type="nucleotide sequence ID" value="NZ_SJPG01000001.1"/>
</dbReference>
<accession>A0A5C5XP65</accession>
<feature type="domain" description="SWIM-type" evidence="2">
    <location>
        <begin position="55"/>
        <end position="89"/>
    </location>
</feature>
<evidence type="ECO:0000256" key="1">
    <source>
        <dbReference type="PROSITE-ProRule" id="PRU00325"/>
    </source>
</evidence>
<evidence type="ECO:0000259" key="2">
    <source>
        <dbReference type="PROSITE" id="PS50966"/>
    </source>
</evidence>
<keyword evidence="1" id="KW-0863">Zinc-finger</keyword>
<evidence type="ECO:0000313" key="4">
    <source>
        <dbReference type="Proteomes" id="UP000316095"/>
    </source>
</evidence>
<organism evidence="3 4">
    <name type="scientific">Rubinisphaera italica</name>
    <dbReference type="NCBI Taxonomy" id="2527969"/>
    <lineage>
        <taxon>Bacteria</taxon>
        <taxon>Pseudomonadati</taxon>
        <taxon>Planctomycetota</taxon>
        <taxon>Planctomycetia</taxon>
        <taxon>Planctomycetales</taxon>
        <taxon>Planctomycetaceae</taxon>
        <taxon>Rubinisphaera</taxon>
    </lineage>
</organism>
<reference evidence="3 4" key="1">
    <citation type="submission" date="2019-02" db="EMBL/GenBank/DDBJ databases">
        <title>Deep-cultivation of Planctomycetes and their phenomic and genomic characterization uncovers novel biology.</title>
        <authorList>
            <person name="Wiegand S."/>
            <person name="Jogler M."/>
            <person name="Boedeker C."/>
            <person name="Pinto D."/>
            <person name="Vollmers J."/>
            <person name="Rivas-Marin E."/>
            <person name="Kohn T."/>
            <person name="Peeters S.H."/>
            <person name="Heuer A."/>
            <person name="Rast P."/>
            <person name="Oberbeckmann S."/>
            <person name="Bunk B."/>
            <person name="Jeske O."/>
            <person name="Meyerdierks A."/>
            <person name="Storesund J.E."/>
            <person name="Kallscheuer N."/>
            <person name="Luecker S."/>
            <person name="Lage O.M."/>
            <person name="Pohl T."/>
            <person name="Merkel B.J."/>
            <person name="Hornburger P."/>
            <person name="Mueller R.-W."/>
            <person name="Bruemmer F."/>
            <person name="Labrenz M."/>
            <person name="Spormann A.M."/>
            <person name="Op Den Camp H."/>
            <person name="Overmann J."/>
            <person name="Amann R."/>
            <person name="Jetten M.S.M."/>
            <person name="Mascher T."/>
            <person name="Medema M.H."/>
            <person name="Devos D.P."/>
            <person name="Kaster A.-K."/>
            <person name="Ovreas L."/>
            <person name="Rohde M."/>
            <person name="Galperin M.Y."/>
            <person name="Jogler C."/>
        </authorList>
    </citation>
    <scope>NUCLEOTIDE SEQUENCE [LARGE SCALE GENOMIC DNA]</scope>
    <source>
        <strain evidence="3 4">Pan54</strain>
    </source>
</reference>
<dbReference type="InterPro" id="IPR007527">
    <property type="entry name" value="Znf_SWIM"/>
</dbReference>
<name>A0A5C5XP65_9PLAN</name>
<dbReference type="GO" id="GO:0008270">
    <property type="term" value="F:zinc ion binding"/>
    <property type="evidence" value="ECO:0007669"/>
    <property type="project" value="UniProtKB-KW"/>
</dbReference>
<keyword evidence="4" id="KW-1185">Reference proteome</keyword>
<dbReference type="PROSITE" id="PS50966">
    <property type="entry name" value="ZF_SWIM"/>
    <property type="match status" value="1"/>
</dbReference>
<dbReference type="EMBL" id="SJPG01000001">
    <property type="protein sequence ID" value="TWT63845.1"/>
    <property type="molecule type" value="Genomic_DNA"/>
</dbReference>
<protein>
    <recommendedName>
        <fullName evidence="2">SWIM-type domain-containing protein</fullName>
    </recommendedName>
</protein>
<dbReference type="OrthoDB" id="246789at2"/>
<comment type="caution">
    <text evidence="3">The sequence shown here is derived from an EMBL/GenBank/DDBJ whole genome shotgun (WGS) entry which is preliminary data.</text>
</comment>
<dbReference type="Proteomes" id="UP000316095">
    <property type="component" value="Unassembled WGS sequence"/>
</dbReference>
<sequence>MTIKLKVSSRLLSELIESAPNRVRRRLDREPDAAKDWSLQQLEDRWIVSVSEETITLHDEVITSLDQIHCTCLLAPNCFHILAMLTQLEVSIENTSSENEATEAPVGEESNDDAITVTAEQQVAIQEFQRALAQLMQVGISNTGVVIQSGLLRAIHRCRAERLYRLAAIGLQIATEIHQFRSRSVESNPEKMAEDYSHALEVIHHLLHDDPPSSIWVGTSRRTQFPIRPRKLHGLLAEPIITASGYAGAVAYFLGEDDGIYSAADVRPGDAQFARAAYAGGIEIGPLIQPARQLARNRFIGSEMTASENGRLGRGKSIKLAQQGASSWDEPMIKARFERSIADQLNAIYPLAELPDDARPAGWDFVFLTGVVLGASGPDLLFALTDYEGKDRHQEIRLAIQNENEALQFRENLRMLSCAPGLILRVIARFNLLDPTIMCPLAISALNVNDYPSREEPQLNLPDSWDHRVFLGFDELQPNHLLKSQARPYLIAKHMEVHENDELAALRRRWTALLLAGTVTNSTNKTLVVTEARRLERAGFSTAASLLLNLQSMVSEKEPNSLQKFLAISLYLRACRFALAKSKLETTSH</sequence>